<evidence type="ECO:0000313" key="3">
    <source>
        <dbReference type="Proteomes" id="UP000001351"/>
    </source>
</evidence>
<reference evidence="2 3" key="1">
    <citation type="journal article" date="2011" name="Mol. Biol. Evol.">
        <title>Comparative genomic analysis of fruiting body formation in Myxococcales.</title>
        <authorList>
            <person name="Huntley S."/>
            <person name="Hamann N."/>
            <person name="Wegener-Feldbrugge S."/>
            <person name="Treuner-Lange A."/>
            <person name="Kube M."/>
            <person name="Reinhardt R."/>
            <person name="Klages S."/>
            <person name="Muller R."/>
            <person name="Ronning C.M."/>
            <person name="Nierman W.C."/>
            <person name="Sogaard-Andersen L."/>
        </authorList>
    </citation>
    <scope>NUCLEOTIDE SEQUENCE [LARGE SCALE GENOMIC DNA]</scope>
    <source>
        <strain evidence="2 3">DW4/3-1</strain>
    </source>
</reference>
<protein>
    <submittedName>
        <fullName evidence="2">MtsF protein involved in cell-cell cohesion</fullName>
    </submittedName>
</protein>
<dbReference type="Gene3D" id="2.60.120.380">
    <property type="match status" value="1"/>
</dbReference>
<keyword evidence="3" id="KW-1185">Reference proteome</keyword>
<organism evidence="2 3">
    <name type="scientific">Stigmatella aurantiaca (strain DW4/3-1)</name>
    <dbReference type="NCBI Taxonomy" id="378806"/>
    <lineage>
        <taxon>Bacteria</taxon>
        <taxon>Pseudomonadati</taxon>
        <taxon>Myxococcota</taxon>
        <taxon>Myxococcia</taxon>
        <taxon>Myxococcales</taxon>
        <taxon>Cystobacterineae</taxon>
        <taxon>Archangiaceae</taxon>
        <taxon>Stigmatella</taxon>
    </lineage>
</organism>
<feature type="chain" id="PRO_5003169110" evidence="1">
    <location>
        <begin position="20"/>
        <end position="781"/>
    </location>
</feature>
<dbReference type="STRING" id="378806.STAUR_2053"/>
<accession>E3FYC0</accession>
<sequence length="781" mass="83687">MTRLLWLLPLALLSLTACSSGGDTTSDGGEPALTDECNSREEALTLAQCELSVEGEGQVLEAYLSTAGDEDWYSVRIPATAGPRTLVQITAGYAVQSTAVNLSVNLLKEDGATSLIKGVDKHGQGAPRPVEFIVPFGEPNARLLLLLKDEPNVINRPNFDARSPYFVRVKVLENPDLFEPNDTPAQATPITLVPEAGKESGRAVGYLGTKGDVDYFSFTAPAKKIIYVRLSAPELTPPPAYRLSYELVRPNGTAEAQDQVPNTSIAAELATARRVKDAGKWWVKVKGYQSATDPNTPPGDVRQAYTLEVQLMDEADPQDTNGDNDLRDRATVKTFGPYAGSPQTLSFSGRLGSVPDVDWYAVDVPAYVKNGVPQPSLLHYRFAPGSGGGRFNPLPGFLDRQLLVFTQVTKGATLADQRVACATDVTVCPKGYSEKAEGQGLVESYCGTGTAALCVHSSRQEDPQRFATLRNFEGAIPIPPASPPVRYFFLVEDASNDWADDRDYTLSVTWAEDADEASRFAGGTQEQPTSLTLANDPTGNTFPAPPASATVMNGVLSYGYGRLQPGDRLTGRGVRGPADYDAVPTDVDSYILTIPGGQAQPQDRTWEVQWTVQNLPDGGIPPHGLALDLTFCDGDRLDGGACTPVSRGSRNSPLTLAYRGDSLRAWHSPSGSTSGLQPVYSKAVSGNATVFTVLPYACSCLEPRFVRGGTIRVDVSATERESYERLNYSVRTAYTDYPKGYAVDGGTSVCPAPRQDGGTPLPDGGTAPITYTPGCQFTLQP</sequence>
<evidence type="ECO:0000256" key="1">
    <source>
        <dbReference type="SAM" id="SignalP"/>
    </source>
</evidence>
<feature type="signal peptide" evidence="1">
    <location>
        <begin position="1"/>
        <end position="19"/>
    </location>
</feature>
<dbReference type="eggNOG" id="ENOG5032NTA">
    <property type="taxonomic scope" value="Bacteria"/>
</dbReference>
<dbReference type="PROSITE" id="PS51257">
    <property type="entry name" value="PROKAR_LIPOPROTEIN"/>
    <property type="match status" value="1"/>
</dbReference>
<gene>
    <name evidence="2" type="primary">mtsF</name>
    <name evidence="2" type="ordered locus">STAUR_2053</name>
</gene>
<keyword evidence="1" id="KW-0732">Signal</keyword>
<dbReference type="AlphaFoldDB" id="E3FYC0"/>
<name>E3FYC0_STIAD</name>
<dbReference type="KEGG" id="sur:STAUR_2053"/>
<dbReference type="EMBL" id="CP002271">
    <property type="protein sequence ID" value="ADO69857.1"/>
    <property type="molecule type" value="Genomic_DNA"/>
</dbReference>
<proteinExistence type="predicted"/>
<dbReference type="RefSeq" id="WP_013375016.1">
    <property type="nucleotide sequence ID" value="NC_014623.1"/>
</dbReference>
<dbReference type="HOGENOM" id="CLU_352259_0_0_7"/>
<dbReference type="Proteomes" id="UP000001351">
    <property type="component" value="Chromosome"/>
</dbReference>
<evidence type="ECO:0000313" key="2">
    <source>
        <dbReference type="EMBL" id="ADO69857.1"/>
    </source>
</evidence>